<comment type="caution">
    <text evidence="6">The sequence shown here is derived from an EMBL/GenBank/DDBJ whole genome shotgun (WGS) entry which is preliminary data.</text>
</comment>
<proteinExistence type="predicted"/>
<dbReference type="Gene3D" id="2.60.200.40">
    <property type="match status" value="1"/>
</dbReference>
<keyword evidence="7" id="KW-1185">Reference proteome</keyword>
<keyword evidence="2" id="KW-0547">Nucleotide-binding</keyword>
<dbReference type="SUPFAM" id="SSF111331">
    <property type="entry name" value="NAD kinase/diacylglycerol kinase-like"/>
    <property type="match status" value="1"/>
</dbReference>
<dbReference type="InterPro" id="IPR016064">
    <property type="entry name" value="NAD/diacylglycerol_kinase_sf"/>
</dbReference>
<dbReference type="RefSeq" id="WP_238235190.1">
    <property type="nucleotide sequence ID" value="NZ_BPQQ01000023.1"/>
</dbReference>
<evidence type="ECO:0000256" key="1">
    <source>
        <dbReference type="ARBA" id="ARBA00022679"/>
    </source>
</evidence>
<evidence type="ECO:0000259" key="5">
    <source>
        <dbReference type="PROSITE" id="PS50146"/>
    </source>
</evidence>
<dbReference type="GO" id="GO:0016301">
    <property type="term" value="F:kinase activity"/>
    <property type="evidence" value="ECO:0007669"/>
    <property type="project" value="UniProtKB-KW"/>
</dbReference>
<dbReference type="PROSITE" id="PS50146">
    <property type="entry name" value="DAGK"/>
    <property type="match status" value="1"/>
</dbReference>
<name>A0ABQ4SCX8_9HYPH</name>
<dbReference type="PANTHER" id="PTHR12358">
    <property type="entry name" value="SPHINGOSINE KINASE"/>
    <property type="match status" value="1"/>
</dbReference>
<accession>A0ABQ4SCX8</accession>
<evidence type="ECO:0000256" key="2">
    <source>
        <dbReference type="ARBA" id="ARBA00022741"/>
    </source>
</evidence>
<dbReference type="Gene3D" id="3.40.50.10330">
    <property type="entry name" value="Probable inorganic polyphosphate/atp-NAD kinase, domain 1"/>
    <property type="match status" value="1"/>
</dbReference>
<dbReference type="Pfam" id="PF19279">
    <property type="entry name" value="YegS_C"/>
    <property type="match status" value="1"/>
</dbReference>
<feature type="domain" description="DAGKc" evidence="5">
    <location>
        <begin position="8"/>
        <end position="138"/>
    </location>
</feature>
<reference evidence="6" key="1">
    <citation type="journal article" date="2021" name="Front. Microbiol.">
        <title>Comprehensive Comparative Genomics and Phenotyping of Methylobacterium Species.</title>
        <authorList>
            <person name="Alessa O."/>
            <person name="Ogura Y."/>
            <person name="Fujitani Y."/>
            <person name="Takami H."/>
            <person name="Hayashi T."/>
            <person name="Sahin N."/>
            <person name="Tani A."/>
        </authorList>
    </citation>
    <scope>NUCLEOTIDE SEQUENCE</scope>
    <source>
        <strain evidence="6">DSM 17168</strain>
    </source>
</reference>
<dbReference type="InterPro" id="IPR001206">
    <property type="entry name" value="Diacylglycerol_kinase_cat_dom"/>
</dbReference>
<evidence type="ECO:0000256" key="4">
    <source>
        <dbReference type="ARBA" id="ARBA00022840"/>
    </source>
</evidence>
<keyword evidence="4" id="KW-0067">ATP-binding</keyword>
<evidence type="ECO:0000313" key="6">
    <source>
        <dbReference type="EMBL" id="GJE00301.1"/>
    </source>
</evidence>
<dbReference type="PANTHER" id="PTHR12358:SF54">
    <property type="entry name" value="SPHINGOSINE KINASE RELATED PROTEIN"/>
    <property type="match status" value="1"/>
</dbReference>
<dbReference type="EMBL" id="BPQQ01000023">
    <property type="protein sequence ID" value="GJE00301.1"/>
    <property type="molecule type" value="Genomic_DNA"/>
</dbReference>
<sequence>MDGVAGEARIRIVALVTNAASGSLAERGLDPAAPAAALAAVGLAVRAEPDPTLPLDARLRAAASLPGIDALVVAGGDGTLACAAQVLAGGDVALGILPAGTMNLLARDLGIPLALEAAAAVIADGRARAIDLGEVNGHVFAINSVLGMPARMARYREAERGRPSLAGLARFLAALLRNLDPAPRITARLTRGGTSERVRFHTFAAVVGDYREEVGEVLSRAEVDRGRFTLYLLARLSARRLLRLGLGFAAGAWRALPDLDRLEATSFALHTRRRSLRVMNDGEVILLRTPLNYRIRPGALRVLVPADEARA</sequence>
<organism evidence="6 7">
    <name type="scientific">Methylobacterium isbiliense</name>
    <dbReference type="NCBI Taxonomy" id="315478"/>
    <lineage>
        <taxon>Bacteria</taxon>
        <taxon>Pseudomonadati</taxon>
        <taxon>Pseudomonadota</taxon>
        <taxon>Alphaproteobacteria</taxon>
        <taxon>Hyphomicrobiales</taxon>
        <taxon>Methylobacteriaceae</taxon>
        <taxon>Methylobacterium</taxon>
    </lineage>
</organism>
<dbReference type="InterPro" id="IPR017438">
    <property type="entry name" value="ATP-NAD_kinase_N"/>
</dbReference>
<dbReference type="InterPro" id="IPR050187">
    <property type="entry name" value="Lipid_Phosphate_FormReg"/>
</dbReference>
<reference evidence="6" key="2">
    <citation type="submission" date="2021-08" db="EMBL/GenBank/DDBJ databases">
        <authorList>
            <person name="Tani A."/>
            <person name="Ola A."/>
            <person name="Ogura Y."/>
            <person name="Katsura K."/>
            <person name="Hayashi T."/>
        </authorList>
    </citation>
    <scope>NUCLEOTIDE SEQUENCE</scope>
    <source>
        <strain evidence="6">DSM 17168</strain>
    </source>
</reference>
<dbReference type="Proteomes" id="UP001055153">
    <property type="component" value="Unassembled WGS sequence"/>
</dbReference>
<evidence type="ECO:0000256" key="3">
    <source>
        <dbReference type="ARBA" id="ARBA00022777"/>
    </source>
</evidence>
<keyword evidence="3 6" id="KW-0418">Kinase</keyword>
<dbReference type="InterPro" id="IPR045540">
    <property type="entry name" value="YegS/DAGK_C"/>
</dbReference>
<dbReference type="Pfam" id="PF00781">
    <property type="entry name" value="DAGK_cat"/>
    <property type="match status" value="1"/>
</dbReference>
<evidence type="ECO:0000313" key="7">
    <source>
        <dbReference type="Proteomes" id="UP001055153"/>
    </source>
</evidence>
<protein>
    <submittedName>
        <fullName evidence="6">Diacylglycerol kinase</fullName>
    </submittedName>
</protein>
<gene>
    <name evidence="6" type="primary">dagK_1</name>
    <name evidence="6" type="ORF">GMJLKIPL_2222</name>
</gene>
<keyword evidence="1" id="KW-0808">Transferase</keyword>